<comment type="caution">
    <text evidence="1">The sequence shown here is derived from an EMBL/GenBank/DDBJ whole genome shotgun (WGS) entry which is preliminary data.</text>
</comment>
<proteinExistence type="predicted"/>
<accession>A0A9X9LR28</accession>
<dbReference type="EMBL" id="CYRY02012332">
    <property type="protein sequence ID" value="VCW79599.1"/>
    <property type="molecule type" value="Genomic_DNA"/>
</dbReference>
<dbReference type="AlphaFoldDB" id="A0A9X9LR28"/>
<dbReference type="Proteomes" id="UP000269945">
    <property type="component" value="Unassembled WGS sequence"/>
</dbReference>
<organism evidence="1 2">
    <name type="scientific">Gulo gulo</name>
    <name type="common">Wolverine</name>
    <name type="synonym">Gluton</name>
    <dbReference type="NCBI Taxonomy" id="48420"/>
    <lineage>
        <taxon>Eukaryota</taxon>
        <taxon>Metazoa</taxon>
        <taxon>Chordata</taxon>
        <taxon>Craniata</taxon>
        <taxon>Vertebrata</taxon>
        <taxon>Euteleostomi</taxon>
        <taxon>Mammalia</taxon>
        <taxon>Eutheria</taxon>
        <taxon>Laurasiatheria</taxon>
        <taxon>Carnivora</taxon>
        <taxon>Caniformia</taxon>
        <taxon>Musteloidea</taxon>
        <taxon>Mustelidae</taxon>
        <taxon>Guloninae</taxon>
        <taxon>Gulo</taxon>
    </lineage>
</organism>
<name>A0A9X9LR28_GULGU</name>
<reference evidence="1 2" key="1">
    <citation type="submission" date="2018-10" db="EMBL/GenBank/DDBJ databases">
        <authorList>
            <person name="Ekblom R."/>
            <person name="Jareborg N."/>
        </authorList>
    </citation>
    <scope>NUCLEOTIDE SEQUENCE [LARGE SCALE GENOMIC DNA]</scope>
    <source>
        <tissue evidence="1">Muscle</tissue>
    </source>
</reference>
<protein>
    <submittedName>
        <fullName evidence="1">Uncharacterized protein</fullName>
    </submittedName>
</protein>
<keyword evidence="2" id="KW-1185">Reference proteome</keyword>
<gene>
    <name evidence="1" type="ORF">BN2614_LOCUS1</name>
</gene>
<evidence type="ECO:0000313" key="2">
    <source>
        <dbReference type="Proteomes" id="UP000269945"/>
    </source>
</evidence>
<feature type="non-terminal residue" evidence="1">
    <location>
        <position position="1"/>
    </location>
</feature>
<sequence length="61" mass="6718">MRETLAFAFIAKICSASRRGDFACCRWRSCLGEGSWDVVLQSKLYGVSPASEAALQWGVKC</sequence>
<evidence type="ECO:0000313" key="1">
    <source>
        <dbReference type="EMBL" id="VCW79599.1"/>
    </source>
</evidence>